<dbReference type="EMBL" id="JBEPLM010000007">
    <property type="protein sequence ID" value="MET3594626.1"/>
    <property type="molecule type" value="Genomic_DNA"/>
</dbReference>
<dbReference type="Proteomes" id="UP001549036">
    <property type="component" value="Unassembled WGS sequence"/>
</dbReference>
<reference evidence="1 2" key="1">
    <citation type="submission" date="2024-06" db="EMBL/GenBank/DDBJ databases">
        <title>Genomic Encyclopedia of Type Strains, Phase IV (KMG-IV): sequencing the most valuable type-strain genomes for metagenomic binning, comparative biology and taxonomic classification.</title>
        <authorList>
            <person name="Goeker M."/>
        </authorList>
    </citation>
    <scope>NUCLEOTIDE SEQUENCE [LARGE SCALE GENOMIC DNA]</scope>
    <source>
        <strain evidence="1 2">DSM 29846</strain>
    </source>
</reference>
<organism evidence="1 2">
    <name type="scientific">Mesorhizobium shonense</name>
    <dbReference type="NCBI Taxonomy" id="1209948"/>
    <lineage>
        <taxon>Bacteria</taxon>
        <taxon>Pseudomonadati</taxon>
        <taxon>Pseudomonadota</taxon>
        <taxon>Alphaproteobacteria</taxon>
        <taxon>Hyphomicrobiales</taxon>
        <taxon>Phyllobacteriaceae</taxon>
        <taxon>Mesorhizobium</taxon>
    </lineage>
</organism>
<evidence type="ECO:0000313" key="1">
    <source>
        <dbReference type="EMBL" id="MET3594626.1"/>
    </source>
</evidence>
<evidence type="ECO:0008006" key="3">
    <source>
        <dbReference type="Google" id="ProtNLM"/>
    </source>
</evidence>
<name>A0ABV2HVK0_9HYPH</name>
<gene>
    <name evidence="1" type="ORF">ABID26_004034</name>
</gene>
<proteinExistence type="predicted"/>
<protein>
    <recommendedName>
        <fullName evidence="3">TNase-like domain-containing protein</fullName>
    </recommendedName>
</protein>
<accession>A0ABV2HVK0</accession>
<keyword evidence="2" id="KW-1185">Reference proteome</keyword>
<sequence length="231" mass="25136">MENDRGYLVCQAGIARELATTNKQKGNEMRFGLKILGSMAAAAAASSAVAAPPVDKAYIRSLATPGKTVLVVEYYDGQSRVVDRKGYASSNGYKAASATEIRVDQKLSLRLFGIEPCAGDMVNRKENYTGSCSDFARHGLTTLLQSPRVILCRAFLAEQQAQVQDATCYGYYNFPGSLDSVDMFEEQLVSLGSHRIARKTDGSPARPELMEAEKIGRSGYGMWADPRIKGQ</sequence>
<comment type="caution">
    <text evidence="1">The sequence shown here is derived from an EMBL/GenBank/DDBJ whole genome shotgun (WGS) entry which is preliminary data.</text>
</comment>
<evidence type="ECO:0000313" key="2">
    <source>
        <dbReference type="Proteomes" id="UP001549036"/>
    </source>
</evidence>